<dbReference type="EMBL" id="JAGEPF010000045">
    <property type="protein sequence ID" value="MBO2465362.1"/>
    <property type="molecule type" value="Genomic_DNA"/>
</dbReference>
<reference evidence="1 2" key="1">
    <citation type="submission" date="2021-03" db="EMBL/GenBank/DDBJ databases">
        <title>Actinomadura violae sp. nov., isolated from lichen in Thailand.</title>
        <authorList>
            <person name="Kanchanasin P."/>
            <person name="Saeng-In P."/>
            <person name="Phongsopitanun W."/>
            <person name="Yuki M."/>
            <person name="Kudo T."/>
            <person name="Ohkuma M."/>
            <person name="Tanasupawat S."/>
        </authorList>
    </citation>
    <scope>NUCLEOTIDE SEQUENCE [LARGE SCALE GENOMIC DNA]</scope>
    <source>
        <strain evidence="1 2">LCR2-06</strain>
    </source>
</reference>
<comment type="caution">
    <text evidence="1">The sequence shown here is derived from an EMBL/GenBank/DDBJ whole genome shotgun (WGS) entry which is preliminary data.</text>
</comment>
<proteinExistence type="predicted"/>
<evidence type="ECO:0000313" key="1">
    <source>
        <dbReference type="EMBL" id="MBO2465362.1"/>
    </source>
</evidence>
<dbReference type="Proteomes" id="UP000680206">
    <property type="component" value="Unassembled WGS sequence"/>
</dbReference>
<dbReference type="RefSeq" id="WP_208252209.1">
    <property type="nucleotide sequence ID" value="NZ_JAGEPF010000045.1"/>
</dbReference>
<organism evidence="1 2">
    <name type="scientific">Actinomadura violacea</name>
    <dbReference type="NCBI Taxonomy" id="2819934"/>
    <lineage>
        <taxon>Bacteria</taxon>
        <taxon>Bacillati</taxon>
        <taxon>Actinomycetota</taxon>
        <taxon>Actinomycetes</taxon>
        <taxon>Streptosporangiales</taxon>
        <taxon>Thermomonosporaceae</taxon>
        <taxon>Actinomadura</taxon>
    </lineage>
</organism>
<gene>
    <name evidence="1" type="ORF">J4709_48160</name>
</gene>
<accession>A0ABS3S8N7</accession>
<protein>
    <submittedName>
        <fullName evidence="1">Uncharacterized protein</fullName>
    </submittedName>
</protein>
<keyword evidence="2" id="KW-1185">Reference proteome</keyword>
<evidence type="ECO:0000313" key="2">
    <source>
        <dbReference type="Proteomes" id="UP000680206"/>
    </source>
</evidence>
<sequence>MVEMNERAAADTQNPRDGCSARCGAEVWLPPAVTRRFVVLRLGLGGIALDVMGDVAGDIEGDIAADVLGGLLGGLFD</sequence>
<name>A0ABS3S8N7_9ACTN</name>